<evidence type="ECO:0000313" key="2">
    <source>
        <dbReference type="Proteomes" id="UP000814176"/>
    </source>
</evidence>
<accession>A0ABQ8KXG7</accession>
<dbReference type="EMBL" id="JADCUA010000001">
    <property type="protein sequence ID" value="KAH9843759.1"/>
    <property type="molecule type" value="Genomic_DNA"/>
</dbReference>
<reference evidence="1 2" key="1">
    <citation type="journal article" date="2021" name="Environ. Microbiol.">
        <title>Gene family expansions and transcriptome signatures uncover fungal adaptations to wood decay.</title>
        <authorList>
            <person name="Hage H."/>
            <person name="Miyauchi S."/>
            <person name="Viragh M."/>
            <person name="Drula E."/>
            <person name="Min B."/>
            <person name="Chaduli D."/>
            <person name="Navarro D."/>
            <person name="Favel A."/>
            <person name="Norest M."/>
            <person name="Lesage-Meessen L."/>
            <person name="Balint B."/>
            <person name="Merenyi Z."/>
            <person name="de Eugenio L."/>
            <person name="Morin E."/>
            <person name="Martinez A.T."/>
            <person name="Baldrian P."/>
            <person name="Stursova M."/>
            <person name="Martinez M.J."/>
            <person name="Novotny C."/>
            <person name="Magnuson J.K."/>
            <person name="Spatafora J.W."/>
            <person name="Maurice S."/>
            <person name="Pangilinan J."/>
            <person name="Andreopoulos W."/>
            <person name="LaButti K."/>
            <person name="Hundley H."/>
            <person name="Na H."/>
            <person name="Kuo A."/>
            <person name="Barry K."/>
            <person name="Lipzen A."/>
            <person name="Henrissat B."/>
            <person name="Riley R."/>
            <person name="Ahrendt S."/>
            <person name="Nagy L.G."/>
            <person name="Grigoriev I.V."/>
            <person name="Martin F."/>
            <person name="Rosso M.N."/>
        </authorList>
    </citation>
    <scope>NUCLEOTIDE SEQUENCE [LARGE SCALE GENOMIC DNA]</scope>
    <source>
        <strain evidence="1 2">CIRM-BRFM 1785</strain>
    </source>
</reference>
<protein>
    <recommendedName>
        <fullName evidence="3">Cyclin N-terminal domain-containing protein</fullName>
    </recommendedName>
</protein>
<gene>
    <name evidence="1" type="ORF">C8Q71DRAFT_852284</name>
</gene>
<evidence type="ECO:0000313" key="1">
    <source>
        <dbReference type="EMBL" id="KAH9843759.1"/>
    </source>
</evidence>
<dbReference type="Proteomes" id="UP000814176">
    <property type="component" value="Unassembled WGS sequence"/>
</dbReference>
<organism evidence="1 2">
    <name type="scientific">Rhodofomes roseus</name>
    <dbReference type="NCBI Taxonomy" id="34475"/>
    <lineage>
        <taxon>Eukaryota</taxon>
        <taxon>Fungi</taxon>
        <taxon>Dikarya</taxon>
        <taxon>Basidiomycota</taxon>
        <taxon>Agaricomycotina</taxon>
        <taxon>Agaricomycetes</taxon>
        <taxon>Polyporales</taxon>
        <taxon>Rhodofomes</taxon>
    </lineage>
</organism>
<dbReference type="CDD" id="cd20557">
    <property type="entry name" value="CYCLIN_ScPCL1-like"/>
    <property type="match status" value="1"/>
</dbReference>
<proteinExistence type="predicted"/>
<dbReference type="RefSeq" id="XP_047784569.1">
    <property type="nucleotide sequence ID" value="XM_047926815.1"/>
</dbReference>
<dbReference type="GeneID" id="72007547"/>
<name>A0ABQ8KXG7_9APHY</name>
<sequence length="341" mass="38322">MSNIMMSPPASSGQRPRRCRGSLEYEQRRPAADELLDAPVNWDTVDYVIDCVVWAVSYACYDGETWLAPMLKTAFFCDFAQSIIRRSGVPVPVILTCLAYVEKASRVMEPMPIDWACERVFLGALLLAARSTAEYRHYDDSWWARLTGVLSASDVGNIDYDFRQLIGYDFQVHEHDVIKHCDAIVDRCGQQAGYWSNPPFAEDRLRYTQHASPMGSRYAYPSSGSSTNTGCASLGSYWNTCPVHPGSHASPSAVGDWYRDEVAEPMSTSQLPPFRYPELPDTEQLPPIRDLLPPHIKNLLPPGPSEYPRLPHEVPQNVARTPDEHPGLLFKVESPSFCTLY</sequence>
<evidence type="ECO:0008006" key="3">
    <source>
        <dbReference type="Google" id="ProtNLM"/>
    </source>
</evidence>
<keyword evidence="2" id="KW-1185">Reference proteome</keyword>
<dbReference type="Gene3D" id="1.10.472.10">
    <property type="entry name" value="Cyclin-like"/>
    <property type="match status" value="1"/>
</dbReference>
<comment type="caution">
    <text evidence="1">The sequence shown here is derived from an EMBL/GenBank/DDBJ whole genome shotgun (WGS) entry which is preliminary data.</text>
</comment>